<name>A0A4R6Z519_9GAMM</name>
<accession>A0A4R6Z519</accession>
<keyword evidence="4" id="KW-0408">Iron</keyword>
<keyword evidence="2" id="KW-0949">S-adenosyl-L-methionine</keyword>
<dbReference type="Gene3D" id="3.20.20.70">
    <property type="entry name" value="Aldolase class I"/>
    <property type="match status" value="1"/>
</dbReference>
<comment type="similarity">
    <text evidence="6">Belongs to the radical SAM superfamily. Anaerobic sulfatase-maturating enzyme family.</text>
</comment>
<evidence type="ECO:0000256" key="1">
    <source>
        <dbReference type="ARBA" id="ARBA00001966"/>
    </source>
</evidence>
<keyword evidence="5" id="KW-0411">Iron-sulfur</keyword>
<dbReference type="OrthoDB" id="9782387at2"/>
<dbReference type="GO" id="GO:0046872">
    <property type="term" value="F:metal ion binding"/>
    <property type="evidence" value="ECO:0007669"/>
    <property type="project" value="UniProtKB-KW"/>
</dbReference>
<dbReference type="PANTHER" id="PTHR43273">
    <property type="entry name" value="ANAEROBIC SULFATASE-MATURATING ENZYME HOMOLOG ASLB-RELATED"/>
    <property type="match status" value="1"/>
</dbReference>
<sequence>MEAFQPAAGSGYRLLPFRFGRLPTHPNEILVAGDSGRFTFLTESDFSAFADHRLDPASELAVNLEGRDLVHRGDGPIPLDRHAIAWRTRKAFVFEGPTLQIFVVSLRCHHSCSYCQVSRQAEDDTSFDMDDATAQASVDRLFETPARRLTVEFQGGEPLLAFGRIRSIVEDITARNQAGHRSITFVLASTLHGITAEQLAFFREHRFELSTSLDGPETLHNPNRPLPSRDSPAHATVGVAAAHGRTPRPRNVPHTQHRDRQTSVWANANSQNQVPMWHFSSEAT</sequence>
<dbReference type="GO" id="GO:0051536">
    <property type="term" value="F:iron-sulfur cluster binding"/>
    <property type="evidence" value="ECO:0007669"/>
    <property type="project" value="UniProtKB-KW"/>
</dbReference>
<evidence type="ECO:0000256" key="6">
    <source>
        <dbReference type="ARBA" id="ARBA00023601"/>
    </source>
</evidence>
<dbReference type="Proteomes" id="UP000295293">
    <property type="component" value="Unassembled WGS sequence"/>
</dbReference>
<dbReference type="AlphaFoldDB" id="A0A4R6Z519"/>
<evidence type="ECO:0000256" key="3">
    <source>
        <dbReference type="ARBA" id="ARBA00022723"/>
    </source>
</evidence>
<dbReference type="InterPro" id="IPR058240">
    <property type="entry name" value="rSAM_sf"/>
</dbReference>
<dbReference type="InterPro" id="IPR013785">
    <property type="entry name" value="Aldolase_TIM"/>
</dbReference>
<evidence type="ECO:0000313" key="8">
    <source>
        <dbReference type="EMBL" id="TDR46798.1"/>
    </source>
</evidence>
<evidence type="ECO:0000313" key="9">
    <source>
        <dbReference type="Proteomes" id="UP000295293"/>
    </source>
</evidence>
<keyword evidence="3" id="KW-0479">Metal-binding</keyword>
<protein>
    <submittedName>
        <fullName evidence="8">4Fe-4S single cluster protein</fullName>
    </submittedName>
</protein>
<dbReference type="PANTHER" id="PTHR43273:SF3">
    <property type="entry name" value="ANAEROBIC SULFATASE-MATURATING ENZYME HOMOLOG ASLB-RELATED"/>
    <property type="match status" value="1"/>
</dbReference>
<feature type="compositionally biased region" description="Low complexity" evidence="7">
    <location>
        <begin position="233"/>
        <end position="244"/>
    </location>
</feature>
<dbReference type="InterPro" id="IPR023867">
    <property type="entry name" value="Sulphatase_maturase_rSAM"/>
</dbReference>
<evidence type="ECO:0000256" key="5">
    <source>
        <dbReference type="ARBA" id="ARBA00023014"/>
    </source>
</evidence>
<gene>
    <name evidence="8" type="ORF">DFR29_103334</name>
</gene>
<dbReference type="EMBL" id="SNZH01000003">
    <property type="protein sequence ID" value="TDR46798.1"/>
    <property type="molecule type" value="Genomic_DNA"/>
</dbReference>
<dbReference type="GO" id="GO:0016491">
    <property type="term" value="F:oxidoreductase activity"/>
    <property type="evidence" value="ECO:0007669"/>
    <property type="project" value="InterPro"/>
</dbReference>
<comment type="cofactor">
    <cofactor evidence="1">
        <name>[4Fe-4S] cluster</name>
        <dbReference type="ChEBI" id="CHEBI:49883"/>
    </cofactor>
</comment>
<evidence type="ECO:0000256" key="7">
    <source>
        <dbReference type="SAM" id="MobiDB-lite"/>
    </source>
</evidence>
<comment type="caution">
    <text evidence="8">The sequence shown here is derived from an EMBL/GenBank/DDBJ whole genome shotgun (WGS) entry which is preliminary data.</text>
</comment>
<keyword evidence="9" id="KW-1185">Reference proteome</keyword>
<dbReference type="Pfam" id="PF13353">
    <property type="entry name" value="Fer4_12"/>
    <property type="match status" value="1"/>
</dbReference>
<proteinExistence type="inferred from homology"/>
<evidence type="ECO:0000256" key="4">
    <source>
        <dbReference type="ARBA" id="ARBA00023004"/>
    </source>
</evidence>
<evidence type="ECO:0000256" key="2">
    <source>
        <dbReference type="ARBA" id="ARBA00022691"/>
    </source>
</evidence>
<dbReference type="InterPro" id="IPR007197">
    <property type="entry name" value="rSAM"/>
</dbReference>
<organism evidence="8 9">
    <name type="scientific">Tahibacter aquaticus</name>
    <dbReference type="NCBI Taxonomy" id="520092"/>
    <lineage>
        <taxon>Bacteria</taxon>
        <taxon>Pseudomonadati</taxon>
        <taxon>Pseudomonadota</taxon>
        <taxon>Gammaproteobacteria</taxon>
        <taxon>Lysobacterales</taxon>
        <taxon>Rhodanobacteraceae</taxon>
        <taxon>Tahibacter</taxon>
    </lineage>
</organism>
<feature type="region of interest" description="Disordered" evidence="7">
    <location>
        <begin position="212"/>
        <end position="260"/>
    </location>
</feature>
<reference evidence="8 9" key="1">
    <citation type="submission" date="2019-03" db="EMBL/GenBank/DDBJ databases">
        <title>Genomic Encyclopedia of Type Strains, Phase IV (KMG-IV): sequencing the most valuable type-strain genomes for metagenomic binning, comparative biology and taxonomic classification.</title>
        <authorList>
            <person name="Goeker M."/>
        </authorList>
    </citation>
    <scope>NUCLEOTIDE SEQUENCE [LARGE SCALE GENOMIC DNA]</scope>
    <source>
        <strain evidence="8 9">DSM 21667</strain>
    </source>
</reference>
<dbReference type="SFLD" id="SFLDS00029">
    <property type="entry name" value="Radical_SAM"/>
    <property type="match status" value="1"/>
</dbReference>
<dbReference type="SUPFAM" id="SSF102114">
    <property type="entry name" value="Radical SAM enzymes"/>
    <property type="match status" value="1"/>
</dbReference>